<evidence type="ECO:0000256" key="1">
    <source>
        <dbReference type="ARBA" id="ARBA00004651"/>
    </source>
</evidence>
<dbReference type="InterPro" id="IPR003211">
    <property type="entry name" value="AmiSUreI_transpt"/>
</dbReference>
<evidence type="ECO:0000313" key="9">
    <source>
        <dbReference type="EMBL" id="CUN49307.1"/>
    </source>
</evidence>
<reference evidence="9 10" key="1">
    <citation type="submission" date="2015-09" db="EMBL/GenBank/DDBJ databases">
        <authorList>
            <consortium name="Pathogen Informatics"/>
        </authorList>
    </citation>
    <scope>NUCLEOTIDE SEQUENCE [LARGE SCALE GENOMIC DNA]</scope>
    <source>
        <strain evidence="9 10">2789STDY5834856</strain>
    </source>
</reference>
<dbReference type="InterPro" id="IPR038523">
    <property type="entry name" value="AmiSUreI_transpt_sf"/>
</dbReference>
<keyword evidence="6 8" id="KW-1133">Transmembrane helix</keyword>
<name>A0A173XEI4_9CLOT</name>
<dbReference type="RefSeq" id="WP_055262682.1">
    <property type="nucleotide sequence ID" value="NZ_CABIXQ010000001.1"/>
</dbReference>
<evidence type="ECO:0000256" key="6">
    <source>
        <dbReference type="ARBA" id="ARBA00022989"/>
    </source>
</evidence>
<feature type="transmembrane region" description="Helical" evidence="8">
    <location>
        <begin position="53"/>
        <end position="75"/>
    </location>
</feature>
<sequence length="170" mass="19114">MLGVVLLYVGVVLILNGIARLCKIDEKSMAVFNVFTGVLSFILNIVAVIQGNYFAAGTGLLFGFTYLFIAARCLFNLDGRLYGWYCLFVAINTIPLAFIDPTTLKFIDFTVGNIYWVIIWLLWGLLWLTGFIELVMKKDLGKFVGYLSVIDGIFTAWIPGFLLLINMFPK</sequence>
<dbReference type="Proteomes" id="UP000095594">
    <property type="component" value="Unassembled WGS sequence"/>
</dbReference>
<comment type="subcellular location">
    <subcellularLocation>
        <location evidence="1">Cell membrane</location>
        <topology evidence="1">Multi-pass membrane protein</topology>
    </subcellularLocation>
</comment>
<evidence type="ECO:0000256" key="7">
    <source>
        <dbReference type="ARBA" id="ARBA00023136"/>
    </source>
</evidence>
<evidence type="ECO:0000256" key="8">
    <source>
        <dbReference type="SAM" id="Phobius"/>
    </source>
</evidence>
<dbReference type="EMBL" id="CYZX01000001">
    <property type="protein sequence ID" value="CUN49307.1"/>
    <property type="molecule type" value="Genomic_DNA"/>
</dbReference>
<keyword evidence="5 8" id="KW-0812">Transmembrane</keyword>
<dbReference type="Gene3D" id="1.25.40.600">
    <property type="match status" value="1"/>
</dbReference>
<gene>
    <name evidence="9" type="primary">ureI_1</name>
    <name evidence="9" type="ORF">ERS852471_00010</name>
</gene>
<accession>A0A173XEI4</accession>
<evidence type="ECO:0000256" key="3">
    <source>
        <dbReference type="ARBA" id="ARBA00022448"/>
    </source>
</evidence>
<organism evidence="9 10">
    <name type="scientific">Clostridium disporicum</name>
    <dbReference type="NCBI Taxonomy" id="84024"/>
    <lineage>
        <taxon>Bacteria</taxon>
        <taxon>Bacillati</taxon>
        <taxon>Bacillota</taxon>
        <taxon>Clostridia</taxon>
        <taxon>Eubacteriales</taxon>
        <taxon>Clostridiaceae</taxon>
        <taxon>Clostridium</taxon>
    </lineage>
</organism>
<evidence type="ECO:0000256" key="4">
    <source>
        <dbReference type="ARBA" id="ARBA00022475"/>
    </source>
</evidence>
<protein>
    <submittedName>
        <fullName evidence="9">Urease accessory protein UreI</fullName>
    </submittedName>
</protein>
<keyword evidence="3" id="KW-0813">Transport</keyword>
<keyword evidence="7 8" id="KW-0472">Membrane</keyword>
<keyword evidence="4" id="KW-1003">Cell membrane</keyword>
<feature type="transmembrane region" description="Helical" evidence="8">
    <location>
        <begin position="6"/>
        <end position="22"/>
    </location>
</feature>
<feature type="transmembrane region" description="Helical" evidence="8">
    <location>
        <begin position="114"/>
        <end position="136"/>
    </location>
</feature>
<dbReference type="OrthoDB" id="6636366at2"/>
<feature type="transmembrane region" description="Helical" evidence="8">
    <location>
        <begin position="82"/>
        <end position="99"/>
    </location>
</feature>
<evidence type="ECO:0000256" key="2">
    <source>
        <dbReference type="ARBA" id="ARBA00010068"/>
    </source>
</evidence>
<dbReference type="GO" id="GO:0005886">
    <property type="term" value="C:plasma membrane"/>
    <property type="evidence" value="ECO:0007669"/>
    <property type="project" value="UniProtKB-SubCell"/>
</dbReference>
<feature type="transmembrane region" description="Helical" evidence="8">
    <location>
        <begin position="143"/>
        <end position="165"/>
    </location>
</feature>
<comment type="similarity">
    <text evidence="2">Belongs to the AmiS/UreI family.</text>
</comment>
<proteinExistence type="inferred from homology"/>
<dbReference type="Pfam" id="PF02293">
    <property type="entry name" value="AmiS_UreI"/>
    <property type="match status" value="1"/>
</dbReference>
<feature type="transmembrane region" description="Helical" evidence="8">
    <location>
        <begin position="29"/>
        <end position="47"/>
    </location>
</feature>
<evidence type="ECO:0000256" key="5">
    <source>
        <dbReference type="ARBA" id="ARBA00022692"/>
    </source>
</evidence>
<evidence type="ECO:0000313" key="10">
    <source>
        <dbReference type="Proteomes" id="UP000095594"/>
    </source>
</evidence>
<dbReference type="AlphaFoldDB" id="A0A173XEI4"/>